<dbReference type="EMBL" id="BMFH01000002">
    <property type="protein sequence ID" value="GGD55790.1"/>
    <property type="molecule type" value="Genomic_DNA"/>
</dbReference>
<dbReference type="RefSeq" id="WP_188370915.1">
    <property type="nucleotide sequence ID" value="NZ_BMFH01000002.1"/>
</dbReference>
<comment type="caution">
    <text evidence="2">The sequence shown here is derived from an EMBL/GenBank/DDBJ whole genome shotgun (WGS) entry which is preliminary data.</text>
</comment>
<accession>A0ABQ1R6K6</accession>
<evidence type="ECO:0000259" key="1">
    <source>
        <dbReference type="PROSITE" id="PS50093"/>
    </source>
</evidence>
<dbReference type="CDD" id="cd00146">
    <property type="entry name" value="PKD"/>
    <property type="match status" value="1"/>
</dbReference>
<reference evidence="3" key="1">
    <citation type="journal article" date="2019" name="Int. J. Syst. Evol. Microbiol.">
        <title>The Global Catalogue of Microorganisms (GCM) 10K type strain sequencing project: providing services to taxonomists for standard genome sequencing and annotation.</title>
        <authorList>
            <consortium name="The Broad Institute Genomics Platform"/>
            <consortium name="The Broad Institute Genome Sequencing Center for Infectious Disease"/>
            <person name="Wu L."/>
            <person name="Ma J."/>
        </authorList>
    </citation>
    <scope>NUCLEOTIDE SEQUENCE [LARGE SCALE GENOMIC DNA]</scope>
    <source>
        <strain evidence="3">CGMCC 1.12606</strain>
    </source>
</reference>
<feature type="domain" description="PKD" evidence="1">
    <location>
        <begin position="55"/>
        <end position="113"/>
    </location>
</feature>
<dbReference type="InterPro" id="IPR035986">
    <property type="entry name" value="PKD_dom_sf"/>
</dbReference>
<keyword evidence="3" id="KW-1185">Reference proteome</keyword>
<organism evidence="2 3">
    <name type="scientific">Muriicola marianensis</name>
    <dbReference type="NCBI Taxonomy" id="1324801"/>
    <lineage>
        <taxon>Bacteria</taxon>
        <taxon>Pseudomonadati</taxon>
        <taxon>Bacteroidota</taxon>
        <taxon>Flavobacteriia</taxon>
        <taxon>Flavobacteriales</taxon>
        <taxon>Flavobacteriaceae</taxon>
        <taxon>Muriicola</taxon>
    </lineage>
</organism>
<name>A0ABQ1R6K6_9FLAO</name>
<dbReference type="PROSITE" id="PS50093">
    <property type="entry name" value="PKD"/>
    <property type="match status" value="1"/>
</dbReference>
<evidence type="ECO:0000313" key="2">
    <source>
        <dbReference type="EMBL" id="GGD55790.1"/>
    </source>
</evidence>
<dbReference type="Pfam" id="PF00801">
    <property type="entry name" value="PKD"/>
    <property type="match status" value="1"/>
</dbReference>
<protein>
    <recommendedName>
        <fullName evidence="1">PKD domain-containing protein</fullName>
    </recommendedName>
</protein>
<sequence>MKYTRILVLITVLLLHVQCSNDEDNSMPEPSSPPIAEFDALATTIRAGTRVQFVNGSANATSYQWSFPGGTPDSSTEVEPFIQYLNPGTYDVTLIAINSEGNDTLTRENFITVVDPNSLQGMDQGTAN</sequence>
<dbReference type="InterPro" id="IPR022409">
    <property type="entry name" value="PKD/Chitinase_dom"/>
</dbReference>
<proteinExistence type="predicted"/>
<evidence type="ECO:0000313" key="3">
    <source>
        <dbReference type="Proteomes" id="UP000625780"/>
    </source>
</evidence>
<dbReference type="SUPFAM" id="SSF49299">
    <property type="entry name" value="PKD domain"/>
    <property type="match status" value="1"/>
</dbReference>
<dbReference type="Proteomes" id="UP000625780">
    <property type="component" value="Unassembled WGS sequence"/>
</dbReference>
<dbReference type="InterPro" id="IPR000601">
    <property type="entry name" value="PKD_dom"/>
</dbReference>
<dbReference type="SMART" id="SM00089">
    <property type="entry name" value="PKD"/>
    <property type="match status" value="1"/>
</dbReference>
<dbReference type="InterPro" id="IPR013783">
    <property type="entry name" value="Ig-like_fold"/>
</dbReference>
<gene>
    <name evidence="2" type="ORF">GCM10011361_22930</name>
</gene>
<dbReference type="Gene3D" id="2.60.40.10">
    <property type="entry name" value="Immunoglobulins"/>
    <property type="match status" value="1"/>
</dbReference>